<name>A0A9W9YNC7_9CNID</name>
<dbReference type="EMBL" id="MU827312">
    <property type="protein sequence ID" value="KAJ7359999.1"/>
    <property type="molecule type" value="Genomic_DNA"/>
</dbReference>
<dbReference type="Proteomes" id="UP001163046">
    <property type="component" value="Unassembled WGS sequence"/>
</dbReference>
<proteinExistence type="predicted"/>
<evidence type="ECO:0000256" key="1">
    <source>
        <dbReference type="SAM" id="MobiDB-lite"/>
    </source>
</evidence>
<feature type="compositionally biased region" description="Acidic residues" evidence="1">
    <location>
        <begin position="37"/>
        <end position="50"/>
    </location>
</feature>
<feature type="region of interest" description="Disordered" evidence="1">
    <location>
        <begin position="1"/>
        <end position="75"/>
    </location>
</feature>
<evidence type="ECO:0000313" key="3">
    <source>
        <dbReference type="Proteomes" id="UP001163046"/>
    </source>
</evidence>
<keyword evidence="3" id="KW-1185">Reference proteome</keyword>
<dbReference type="AlphaFoldDB" id="A0A9W9YNC7"/>
<accession>A0A9W9YNC7</accession>
<organism evidence="2 3">
    <name type="scientific">Desmophyllum pertusum</name>
    <dbReference type="NCBI Taxonomy" id="174260"/>
    <lineage>
        <taxon>Eukaryota</taxon>
        <taxon>Metazoa</taxon>
        <taxon>Cnidaria</taxon>
        <taxon>Anthozoa</taxon>
        <taxon>Hexacorallia</taxon>
        <taxon>Scleractinia</taxon>
        <taxon>Caryophylliina</taxon>
        <taxon>Caryophylliidae</taxon>
        <taxon>Desmophyllum</taxon>
    </lineage>
</organism>
<gene>
    <name evidence="2" type="ORF">OS493_019086</name>
</gene>
<comment type="caution">
    <text evidence="2">The sequence shown here is derived from an EMBL/GenBank/DDBJ whole genome shotgun (WGS) entry which is preliminary data.</text>
</comment>
<feature type="compositionally biased region" description="Basic and acidic residues" evidence="1">
    <location>
        <begin position="51"/>
        <end position="73"/>
    </location>
</feature>
<sequence>MKKSSIATHRETKANDASEEADEIPSGTRATRKENDATEEAEDKEDEEENIERWSQRLEDKEDLQDKKEKEEAGLSTSFCWEISERCKETFSIKSRVKDFMLRKNRKTSHGEIL</sequence>
<evidence type="ECO:0000313" key="2">
    <source>
        <dbReference type="EMBL" id="KAJ7359999.1"/>
    </source>
</evidence>
<reference evidence="2" key="1">
    <citation type="submission" date="2023-01" db="EMBL/GenBank/DDBJ databases">
        <title>Genome assembly of the deep-sea coral Lophelia pertusa.</title>
        <authorList>
            <person name="Herrera S."/>
            <person name="Cordes E."/>
        </authorList>
    </citation>
    <scope>NUCLEOTIDE SEQUENCE</scope>
    <source>
        <strain evidence="2">USNM1676648</strain>
        <tissue evidence="2">Polyp</tissue>
    </source>
</reference>
<protein>
    <submittedName>
        <fullName evidence="2">Uncharacterized protein</fullName>
    </submittedName>
</protein>